<dbReference type="EMBL" id="JAOSLC020000002">
    <property type="protein sequence ID" value="MDD7913282.1"/>
    <property type="molecule type" value="Genomic_DNA"/>
</dbReference>
<dbReference type="PROSITE" id="PS51682">
    <property type="entry name" value="SAM_OMT_I"/>
    <property type="match status" value="1"/>
</dbReference>
<keyword evidence="2 4" id="KW-0808">Transferase</keyword>
<dbReference type="PANTHER" id="PTHR43167:SF1">
    <property type="entry name" value="PUTATIVE (AFU_ORTHOLOGUE AFUA_6G01830)-RELATED"/>
    <property type="match status" value="1"/>
</dbReference>
<evidence type="ECO:0000256" key="3">
    <source>
        <dbReference type="ARBA" id="ARBA00022691"/>
    </source>
</evidence>
<evidence type="ECO:0000256" key="1">
    <source>
        <dbReference type="ARBA" id="ARBA00022603"/>
    </source>
</evidence>
<dbReference type="SUPFAM" id="SSF53335">
    <property type="entry name" value="S-adenosyl-L-methionine-dependent methyltransferases"/>
    <property type="match status" value="1"/>
</dbReference>
<keyword evidence="5" id="KW-1185">Reference proteome</keyword>
<dbReference type="InterPro" id="IPR029063">
    <property type="entry name" value="SAM-dependent_MTases_sf"/>
</dbReference>
<dbReference type="EC" id="2.1.1.-" evidence="4"/>
<dbReference type="GO" id="GO:0032259">
    <property type="term" value="P:methylation"/>
    <property type="evidence" value="ECO:0007669"/>
    <property type="project" value="UniProtKB-KW"/>
</dbReference>
<proteinExistence type="predicted"/>
<gene>
    <name evidence="4" type="ORF">N5A56_002035</name>
</gene>
<accession>A0ABT5S599</accession>
<name>A0ABT5S599_9FLAO</name>
<evidence type="ECO:0000256" key="2">
    <source>
        <dbReference type="ARBA" id="ARBA00022679"/>
    </source>
</evidence>
<sequence length="203" mass="23053">MHTQQITNTIADLYTDAKYDKLKMIKGVAKSAFRPLQPKDFEEAYLPISNKQGIELVQLIKQNNFKNIVEFGTSFGISTLFLAQGILETNGHVITTELLESKAQIAKENFKKAGVENLIDVRIGDALETLKNHSEPIDLFLLDGWMNLYQPLFEMLEPNFHKNSIIYVDNANMVDSKKILASISKEKYQIELTFNSKVAIIKL</sequence>
<dbReference type="Proteomes" id="UP001151478">
    <property type="component" value="Unassembled WGS sequence"/>
</dbReference>
<protein>
    <submittedName>
        <fullName evidence="4">Class I SAM-dependent methyltransferase</fullName>
        <ecNumber evidence="4">2.1.1.-</ecNumber>
    </submittedName>
</protein>
<dbReference type="RefSeq" id="WP_265724008.1">
    <property type="nucleotide sequence ID" value="NZ_JAOSLC020000002.1"/>
</dbReference>
<comment type="caution">
    <text evidence="4">The sequence shown here is derived from an EMBL/GenBank/DDBJ whole genome shotgun (WGS) entry which is preliminary data.</text>
</comment>
<evidence type="ECO:0000313" key="5">
    <source>
        <dbReference type="Proteomes" id="UP001151478"/>
    </source>
</evidence>
<reference evidence="4" key="1">
    <citation type="submission" date="2023-02" db="EMBL/GenBank/DDBJ databases">
        <title>Polaribacter ponticola sp. nov., isolated from seawater.</title>
        <authorList>
            <person name="Baek J.H."/>
            <person name="Kim J.M."/>
            <person name="Choi D.G."/>
            <person name="Jeon C.O."/>
        </authorList>
    </citation>
    <scope>NUCLEOTIDE SEQUENCE</scope>
    <source>
        <strain evidence="4">MSW5</strain>
    </source>
</reference>
<keyword evidence="1 4" id="KW-0489">Methyltransferase</keyword>
<dbReference type="GO" id="GO:0008168">
    <property type="term" value="F:methyltransferase activity"/>
    <property type="evidence" value="ECO:0007669"/>
    <property type="project" value="UniProtKB-KW"/>
</dbReference>
<dbReference type="PANTHER" id="PTHR43167">
    <property type="entry name" value="PUTATIVE (AFU_ORTHOLOGUE AFUA_6G01830)-RELATED"/>
    <property type="match status" value="1"/>
</dbReference>
<dbReference type="Pfam" id="PF01596">
    <property type="entry name" value="Methyltransf_3"/>
    <property type="match status" value="1"/>
</dbReference>
<dbReference type="Gene3D" id="3.40.50.150">
    <property type="entry name" value="Vaccinia Virus protein VP39"/>
    <property type="match status" value="1"/>
</dbReference>
<organism evidence="4 5">
    <name type="scientific">Polaribacter ponticola</name>
    <dbReference type="NCBI Taxonomy" id="2978475"/>
    <lineage>
        <taxon>Bacteria</taxon>
        <taxon>Pseudomonadati</taxon>
        <taxon>Bacteroidota</taxon>
        <taxon>Flavobacteriia</taxon>
        <taxon>Flavobacteriales</taxon>
        <taxon>Flavobacteriaceae</taxon>
    </lineage>
</organism>
<evidence type="ECO:0000313" key="4">
    <source>
        <dbReference type="EMBL" id="MDD7913282.1"/>
    </source>
</evidence>
<keyword evidence="3" id="KW-0949">S-adenosyl-L-methionine</keyword>
<dbReference type="InterPro" id="IPR002935">
    <property type="entry name" value="SAM_O-MeTrfase"/>
</dbReference>